<dbReference type="InterPro" id="IPR036514">
    <property type="entry name" value="SGNH_hydro_sf"/>
</dbReference>
<dbReference type="RefSeq" id="WP_322424099.1">
    <property type="nucleotide sequence ID" value="NZ_JAXQPW010000002.1"/>
</dbReference>
<dbReference type="SUPFAM" id="SSF52266">
    <property type="entry name" value="SGNH hydrolase"/>
    <property type="match status" value="1"/>
</dbReference>
<feature type="domain" description="SGNH hydrolase-type esterase" evidence="2">
    <location>
        <begin position="73"/>
        <end position="269"/>
    </location>
</feature>
<dbReference type="InterPro" id="IPR013830">
    <property type="entry name" value="SGNH_hydro"/>
</dbReference>
<feature type="compositionally biased region" description="Basic and acidic residues" evidence="1">
    <location>
        <begin position="371"/>
        <end position="381"/>
    </location>
</feature>
<accession>A0ABU5KAL6</accession>
<protein>
    <submittedName>
        <fullName evidence="3">GDSL-type esterase/lipase family protein</fullName>
    </submittedName>
</protein>
<dbReference type="Proteomes" id="UP001291999">
    <property type="component" value="Unassembled WGS sequence"/>
</dbReference>
<reference evidence="3 4" key="1">
    <citation type="submission" date="2023-11" db="EMBL/GenBank/DDBJ databases">
        <title>Novel species in genus Nocardioides.</title>
        <authorList>
            <person name="Zhou H."/>
        </authorList>
    </citation>
    <scope>NUCLEOTIDE SEQUENCE [LARGE SCALE GENOMIC DNA]</scope>
    <source>
        <strain evidence="3 4">S-58</strain>
    </source>
</reference>
<dbReference type="PANTHER" id="PTHR30383:SF5">
    <property type="entry name" value="SGNH HYDROLASE-TYPE ESTERASE DOMAIN-CONTAINING PROTEIN"/>
    <property type="match status" value="1"/>
</dbReference>
<dbReference type="Pfam" id="PF13472">
    <property type="entry name" value="Lipase_GDSL_2"/>
    <property type="match status" value="1"/>
</dbReference>
<dbReference type="InterPro" id="IPR051532">
    <property type="entry name" value="Ester_Hydrolysis_Enzymes"/>
</dbReference>
<name>A0ABU5KAL6_9ACTN</name>
<dbReference type="EMBL" id="JAXQPW010000002">
    <property type="protein sequence ID" value="MDZ5661909.1"/>
    <property type="molecule type" value="Genomic_DNA"/>
</dbReference>
<comment type="caution">
    <text evidence="3">The sequence shown here is derived from an EMBL/GenBank/DDBJ whole genome shotgun (WGS) entry which is preliminary data.</text>
</comment>
<proteinExistence type="predicted"/>
<evidence type="ECO:0000259" key="2">
    <source>
        <dbReference type="Pfam" id="PF13472"/>
    </source>
</evidence>
<dbReference type="PANTHER" id="PTHR30383">
    <property type="entry name" value="THIOESTERASE 1/PROTEASE 1/LYSOPHOSPHOLIPASE L1"/>
    <property type="match status" value="1"/>
</dbReference>
<feature type="compositionally biased region" description="Basic and acidic residues" evidence="1">
    <location>
        <begin position="113"/>
        <end position="124"/>
    </location>
</feature>
<gene>
    <name evidence="3" type="ORF">SFC79_09075</name>
</gene>
<feature type="compositionally biased region" description="Basic and acidic residues" evidence="1">
    <location>
        <begin position="355"/>
        <end position="364"/>
    </location>
</feature>
<evidence type="ECO:0000256" key="1">
    <source>
        <dbReference type="SAM" id="MobiDB-lite"/>
    </source>
</evidence>
<dbReference type="Gene3D" id="3.40.50.1110">
    <property type="entry name" value="SGNH hydrolase"/>
    <property type="match status" value="1"/>
</dbReference>
<feature type="region of interest" description="Disordered" evidence="1">
    <location>
        <begin position="355"/>
        <end position="395"/>
    </location>
</feature>
<sequence>MAVAAPAAGRVDGVVGEVVVTGVSRDAAARTDRDRDGLSDRRELGDSALSQPDLVPLTTALAQRGVRSVRLLFLGSSTTYGVGASTTGNRYVDQVVARLQGAFPSGTAPAPVRDLRRSTRRPDDSPGVQGVNGGVGGATAATYFTDAHAYAVRELQPTCVVHLIGSNDSVARVPVDAYRTQVRDAIRRIDQLSDRPPCHVLVRPVRRYQVGVEAWAAYGEALRGTALGLRRVAYVDAGAAFEERDALGADRADLVGADRVHLTDAGHALLAATVVEALGLSVTGLGTGTDPRDADSDGDGMADGREVRGYVVRQRVVPCSGPAVVRQRTSSLPYRRDTDGDAIADLREVTGHRLLDGRTVRTDPADADTDGDGRDDGRESSTRGADPTTCGRPAG</sequence>
<organism evidence="3 4">
    <name type="scientific">Nocardioides renjunii</name>
    <dbReference type="NCBI Taxonomy" id="3095075"/>
    <lineage>
        <taxon>Bacteria</taxon>
        <taxon>Bacillati</taxon>
        <taxon>Actinomycetota</taxon>
        <taxon>Actinomycetes</taxon>
        <taxon>Propionibacteriales</taxon>
        <taxon>Nocardioidaceae</taxon>
        <taxon>Nocardioides</taxon>
    </lineage>
</organism>
<evidence type="ECO:0000313" key="4">
    <source>
        <dbReference type="Proteomes" id="UP001291999"/>
    </source>
</evidence>
<feature type="region of interest" description="Disordered" evidence="1">
    <location>
        <begin position="106"/>
        <end position="133"/>
    </location>
</feature>
<evidence type="ECO:0000313" key="3">
    <source>
        <dbReference type="EMBL" id="MDZ5661909.1"/>
    </source>
</evidence>
<keyword evidence="4" id="KW-1185">Reference proteome</keyword>